<evidence type="ECO:0000313" key="2">
    <source>
        <dbReference type="Proteomes" id="UP001447516"/>
    </source>
</evidence>
<protein>
    <recommendedName>
        <fullName evidence="3">Restriction endonuclease type IV Mrr domain-containing protein</fullName>
    </recommendedName>
</protein>
<evidence type="ECO:0000313" key="1">
    <source>
        <dbReference type="EMBL" id="MEN3541043.1"/>
    </source>
</evidence>
<proteinExistence type="predicted"/>
<dbReference type="Proteomes" id="UP001447516">
    <property type="component" value="Unassembled WGS sequence"/>
</dbReference>
<reference evidence="1 2" key="1">
    <citation type="submission" date="2024-05" db="EMBL/GenBank/DDBJ databases">
        <title>Microbispora sp.ZYX-F-249.</title>
        <authorList>
            <person name="Xie H."/>
        </authorList>
    </citation>
    <scope>NUCLEOTIDE SEQUENCE [LARGE SCALE GENOMIC DNA]</scope>
    <source>
        <strain evidence="1 2">ZYX-F-249</strain>
    </source>
</reference>
<sequence>MKRERFALALERLEANDGVLFERLASAFAAVELGTLRTVAATSGDGGKDAVLYIPLDDERVVLQYSVTKYAADKIRRTAKRIKSTTPSAIQLIYVTSEEIGIRADDLRRELRRDYALSLDIWDRHWFLDRLNTHPQREEAAEELARLKVDPLLASHEVISSQAPSMSTEEERTAAVFLAIQYADESRDKGLTKICYDSLVRAALRNTDSSHRMHRAEVHAAIRQMIPTQSDLERYVDSSLSRLSKSVIKHHKQADEFCLSYEETSRIKDRLSNLELDKSAYHAELLAELTSIAPEITEMDSAKAQVVCDLMASLIDRLLLEKGEAFASALTGGQITDVTTTQVESLLSQEFTTASPREIIANHRSAIIEAVRSALVSPGDAAHRYLQRWVDSYTLFSLLRATPDVQKTVVKLFSHGRIWIDSNMLLPVIAEELVDPELRHYTELLRATREAGLALRVTSGIIEELSMHMRRSMAYARTISQGRTWDGEVPFLAVAHALSGSTVDTLAGWIENFRGDAQPEDDVREYLEEVHGIRLHDLRSDAESADVTLRGAVQEIWAEAKTKSRSARTFNPESVRRLVAHDVECYLGIVQLRRAENRSSWGYNSWWLTLDGVAYRIHKMLQGQILGTIPSPPVMSPDFLLRYLEIGPLRRQLSKESSKQLPLVNDISFLEGVSPQILQTVERIRKENANLPPRVLRRKIRDALNSMRSTQGQIAEGGIAYVESEVLAAISSNLESAKDGGAV</sequence>
<dbReference type="RefSeq" id="WP_346230875.1">
    <property type="nucleotide sequence ID" value="NZ_JBDJAW010000070.1"/>
</dbReference>
<comment type="caution">
    <text evidence="1">The sequence shown here is derived from an EMBL/GenBank/DDBJ whole genome shotgun (WGS) entry which is preliminary data.</text>
</comment>
<keyword evidence="2" id="KW-1185">Reference proteome</keyword>
<evidence type="ECO:0008006" key="3">
    <source>
        <dbReference type="Google" id="ProtNLM"/>
    </source>
</evidence>
<organism evidence="1 2">
    <name type="scientific">Microbispora maris</name>
    <dbReference type="NCBI Taxonomy" id="3144104"/>
    <lineage>
        <taxon>Bacteria</taxon>
        <taxon>Bacillati</taxon>
        <taxon>Actinomycetota</taxon>
        <taxon>Actinomycetes</taxon>
        <taxon>Streptosporangiales</taxon>
        <taxon>Streptosporangiaceae</taxon>
        <taxon>Microbispora</taxon>
    </lineage>
</organism>
<dbReference type="EMBL" id="JBDJAW010000070">
    <property type="protein sequence ID" value="MEN3541043.1"/>
    <property type="molecule type" value="Genomic_DNA"/>
</dbReference>
<gene>
    <name evidence="1" type="ORF">AAH991_38425</name>
</gene>
<name>A0ABV0B0J8_9ACTN</name>
<accession>A0ABV0B0J8</accession>